<dbReference type="Gene3D" id="3.40.50.200">
    <property type="entry name" value="Peptidase S8/S53 domain"/>
    <property type="match status" value="1"/>
</dbReference>
<dbReference type="FunFam" id="1.10.1000.11:FF:000002">
    <property type="entry name" value="Cytohesin 1"/>
    <property type="match status" value="1"/>
</dbReference>
<dbReference type="GO" id="GO:0009609">
    <property type="term" value="P:response to symbiotic bacterium"/>
    <property type="evidence" value="ECO:0007669"/>
    <property type="project" value="UniProtKB-ARBA"/>
</dbReference>
<protein>
    <submittedName>
        <fullName evidence="14">Peptidase, putative</fullName>
        <ecNumber evidence="14">3.4.21.25</ecNumber>
    </submittedName>
</protein>
<dbReference type="GO" id="GO:0005829">
    <property type="term" value="C:cytosol"/>
    <property type="evidence" value="ECO:0007669"/>
    <property type="project" value="UniProtKB-SubCell"/>
</dbReference>
<comment type="subcellular location">
    <subcellularLocation>
        <location evidence="2">Cytoplasm</location>
        <location evidence="2">Cytosol</location>
    </subcellularLocation>
    <subcellularLocation>
        <location evidence="1">Membrane</location>
        <topology evidence="1">Peripheral membrane protein</topology>
        <orientation evidence="1">Cytoplasmic side</orientation>
    </subcellularLocation>
    <subcellularLocation>
        <location evidence="3">Secreted</location>
    </subcellularLocation>
</comment>
<evidence type="ECO:0000256" key="2">
    <source>
        <dbReference type="ARBA" id="ARBA00004514"/>
    </source>
</evidence>
<keyword evidence="6 11" id="KW-0645">Protease</keyword>
<dbReference type="InterPro" id="IPR041469">
    <property type="entry name" value="Subtilisin-like_FN3"/>
</dbReference>
<evidence type="ECO:0000256" key="8">
    <source>
        <dbReference type="ARBA" id="ARBA00022801"/>
    </source>
</evidence>
<dbReference type="Pfam" id="PF12783">
    <property type="entry name" value="Sec7-like_HUS"/>
    <property type="match status" value="1"/>
</dbReference>
<dbReference type="Pfam" id="PF00082">
    <property type="entry name" value="Peptidase_S8"/>
    <property type="match status" value="1"/>
</dbReference>
<dbReference type="InParanoid" id="B9S3C2"/>
<dbReference type="Pfam" id="PF17766">
    <property type="entry name" value="fn3_6"/>
    <property type="match status" value="1"/>
</dbReference>
<gene>
    <name evidence="14" type="ORF">RCOM_0732470</name>
</gene>
<dbReference type="InterPro" id="IPR035999">
    <property type="entry name" value="Sec7_dom_sf"/>
</dbReference>
<dbReference type="PANTHER" id="PTHR10795">
    <property type="entry name" value="PROPROTEIN CONVERTASE SUBTILISIN/KEXIN"/>
    <property type="match status" value="1"/>
</dbReference>
<dbReference type="InterPro" id="IPR015500">
    <property type="entry name" value="Peptidase_S8_subtilisin-rel"/>
</dbReference>
<dbReference type="CDD" id="cd00171">
    <property type="entry name" value="Sec7"/>
    <property type="match status" value="1"/>
</dbReference>
<dbReference type="GO" id="GO:0016020">
    <property type="term" value="C:membrane"/>
    <property type="evidence" value="ECO:0007669"/>
    <property type="project" value="UniProtKB-SubCell"/>
</dbReference>
<reference evidence="15" key="1">
    <citation type="journal article" date="2010" name="Nat. Biotechnol.">
        <title>Draft genome sequence of the oilseed species Ricinus communis.</title>
        <authorList>
            <person name="Chan A.P."/>
            <person name="Crabtree J."/>
            <person name="Zhao Q."/>
            <person name="Lorenzi H."/>
            <person name="Orvis J."/>
            <person name="Puiu D."/>
            <person name="Melake-Berhan A."/>
            <person name="Jones K.M."/>
            <person name="Redman J."/>
            <person name="Chen G."/>
            <person name="Cahoon E.B."/>
            <person name="Gedil M."/>
            <person name="Stanke M."/>
            <person name="Haas B.J."/>
            <person name="Wortman J.R."/>
            <person name="Fraser-Liggett C.M."/>
            <person name="Ravel J."/>
            <person name="Rabinowicz P.D."/>
        </authorList>
    </citation>
    <scope>NUCLEOTIDE SEQUENCE [LARGE SCALE GENOMIC DNA]</scope>
    <source>
        <strain evidence="15">cv. Hale</strain>
    </source>
</reference>
<dbReference type="SMART" id="SM00222">
    <property type="entry name" value="Sec7"/>
    <property type="match status" value="1"/>
</dbReference>
<evidence type="ECO:0000256" key="11">
    <source>
        <dbReference type="PROSITE-ProRule" id="PRU01240"/>
    </source>
</evidence>
<dbReference type="Proteomes" id="UP000008311">
    <property type="component" value="Unassembled WGS sequence"/>
</dbReference>
<sequence length="2072" mass="230079">MVILQLHIVYMGSLPKVEYSPLSHHLSLLQEVTESSSSIENLLVTSYRRSFNGFAAKLSDFEAQKLASMKEVVSVFPSRILDLQTTRSWSFMGLDEGARRNPIAESNVIVGVMDTGIWPESESFSDKGFSPPPKNWKGSCNGGLNFTCNNKIIGARYYNSTQLRIISARDDVGHGTHTASTAAGNKVMDASFFGIARGTARGGVPSARISAYRVCSVEGCSGAEVLAAFDDAIADGVDIITISVGPSYALNYYEDPIAIGAFHAMEKGIFVSQSAGNNGVQIGSVSSVAPWILTVAASSKDRRIIDKVVLGNGKTLTGTSINSFALKGENFPLIYGIGASATCTPEFARVCQLGCLDASLVKGKIVLCDDSRGHFEIERVGAVGSILASNGIEDVAFVASSPFLSLNDDNIAAVKSYINSTSQPVANILKSEAINDSSAPVVASFSSRGPNLIALDLLKPDISAPGIEILAAFPTNIPPTESLHDNRQVKFNIVSGTSMSCPHAAGVAAYVKSFHPEWSPSAIKSAIMTTASPMNATTSSDAELAYGSGHLNPSKAIDPGLVYEASNEDYIKFLCSVSGYTEDMVRRISGENTTCPEGANKALPRDLNYPSMTAAIAANESFTISFYRTVTNVGLPNSTYKAKVFTGSKLKIKVVPEVLSFKAINEKKSFNVSVDGRYLVSKEMTSASLVWSDGSHIKIEEEEEDKSWQERKRRKEVSLSCMLNTELSAVLAVIRRPHDPTNSVFHQEEGYDTSILHSLKSLRDLIFNPQQEWRTIDPSVYISPFLDVIQSDGIPATATNVALSAISKILKLQFFDEKTPGAKEAVNSIVTGITSCRLERTDPSTEDAVMMRILQALTSIIKHRTSVLLTDHAVCTIVNTCFQVVQQSTHRADLLQRGAKFAMREMIEIIFARLQDFEVKSGEESESDTEDIDIGSNMDSGYGVRCVVDIFHFLCSLLNVVDIVESEGFSSQASDQNIQIFGLVLINSAVELSGDTIGKQPKLLRMIQDDLFHHLIHYGISSSTLVLSMICSTVLNIYHSLRSFIRVQLEAFLGFVLLRTAGAGSPSQLQEVALEAIINFCRQPSFIVEMYVNYDCDPICRNIFEEIGKLLCKLSFPGSSPLSYVQIQAFEGLLIIIHNIADNIDKDDDSSPSGPYPVKITEYIPFWEEKPKEDFETWVEYLRLRKAQKRKVLIAGDHFNRDEKKGLEYLRLCQLVSDPADPKAFAIFFRFTPGLDKSMIGDYLGDPDEFHMLVLKEFTETFRFSGMILDNALRTYLATFRLPGESQKIQRILEAFSERFYDQQSSDIFASKDAVFILCYSLIMLNTDQHNPQVKKKMTEEEFIRNNRAINGGQDLPRDYLSELFQSIAAHAITLFGQSGPVEMNPGSWIELMNRSRVMQPFILGDYDRRIGRDMFACIAGPSIAALSSFFEHADEDEMLHECIGGLVSVARITQYELEDILDELLASFSKFTTLLNPYASAEETLFAFSNDLKPRMATLAVFTIANNFGDSIRGGWRNIVDCLLKLKRLKLLPQSVVEFDDTSASSSDVPGHKRNESSISLSHDPKFGNRRSAGMMNRFSPFLTIESMEDSISLGMSEFEQNLKVIKQCRIGSIFTNSINLPDDGLLNLGRSLIFAAGGKGQKFSTPIEEEETVGFAWDLIVAVSMVNMHRFLNFWPSFHDNLLGVAQFPLFSPVPFAEKAILGLFKICVKLLSSNRTERLPEELIFKSINLMWKLDKEILDTCCESITKSVSKILTDYPANLQTSLGWKTCLHLLSVTGRHPETYDQGVDTLIQMVSDGTHVSRMNYAYCIDCAFGYIALKNSPLEKNLKILELLADSVNLLIQWYKEYADTGSNYSITSSTSNSSFEDSKGLGSPNFAITLFVKLGEAFRKTSLARREEIRNQAILSLQKSFSLSKELDFSPLNCISCFNLVIFAMADDLHEKMIEYSRRENAEREMRSMEGTLKLAMELLTDVYLKFLKPITMSPGFRTFWLGVLRRMDTCMKADLGEYGETRLQEVIPDLLRRIITKMKEEEILVPTEDDDLWDITYIQIQWIAPFLKEELFPEEEI</sequence>
<feature type="region of interest" description="Disordered" evidence="12">
    <location>
        <begin position="1542"/>
        <end position="1570"/>
    </location>
</feature>
<dbReference type="Pfam" id="PF01369">
    <property type="entry name" value="Sec7"/>
    <property type="match status" value="1"/>
</dbReference>
<dbReference type="PROSITE" id="PS00138">
    <property type="entry name" value="SUBTILASE_SER"/>
    <property type="match status" value="1"/>
</dbReference>
<dbReference type="FunFam" id="3.40.50.200:FF:000006">
    <property type="entry name" value="Subtilisin-like protease SBT1.5"/>
    <property type="match status" value="1"/>
</dbReference>
<dbReference type="Gene3D" id="2.60.40.2310">
    <property type="match status" value="1"/>
</dbReference>
<organism evidence="14 15">
    <name type="scientific">Ricinus communis</name>
    <name type="common">Castor bean</name>
    <dbReference type="NCBI Taxonomy" id="3988"/>
    <lineage>
        <taxon>Eukaryota</taxon>
        <taxon>Viridiplantae</taxon>
        <taxon>Streptophyta</taxon>
        <taxon>Embryophyta</taxon>
        <taxon>Tracheophyta</taxon>
        <taxon>Spermatophyta</taxon>
        <taxon>Magnoliopsida</taxon>
        <taxon>eudicotyledons</taxon>
        <taxon>Gunneridae</taxon>
        <taxon>Pentapetalae</taxon>
        <taxon>rosids</taxon>
        <taxon>fabids</taxon>
        <taxon>Malpighiales</taxon>
        <taxon>Euphorbiaceae</taxon>
        <taxon>Acalyphoideae</taxon>
        <taxon>Acalypheae</taxon>
        <taxon>Ricinus</taxon>
    </lineage>
</organism>
<dbReference type="InterPro" id="IPR032691">
    <property type="entry name" value="Mon2/Sec7/BIG1-like_HUS"/>
</dbReference>
<dbReference type="EC" id="3.4.21.25" evidence="14"/>
<keyword evidence="7" id="KW-0732">Signal</keyword>
<proteinExistence type="inferred from homology"/>
<dbReference type="PROSITE" id="PS51892">
    <property type="entry name" value="SUBTILASE"/>
    <property type="match status" value="1"/>
</dbReference>
<dbReference type="PROSITE" id="PS50190">
    <property type="entry name" value="SEC7"/>
    <property type="match status" value="1"/>
</dbReference>
<dbReference type="GO" id="GO:0005085">
    <property type="term" value="F:guanyl-nucleotide exchange factor activity"/>
    <property type="evidence" value="ECO:0000318"/>
    <property type="project" value="GO_Central"/>
</dbReference>
<evidence type="ECO:0000259" key="13">
    <source>
        <dbReference type="PROSITE" id="PS50190"/>
    </source>
</evidence>
<dbReference type="InterPro" id="IPR000209">
    <property type="entry name" value="Peptidase_S8/S53_dom"/>
</dbReference>
<dbReference type="SUPFAM" id="SSF48371">
    <property type="entry name" value="ARM repeat"/>
    <property type="match status" value="1"/>
</dbReference>
<dbReference type="CDD" id="cd04852">
    <property type="entry name" value="Peptidases_S8_3"/>
    <property type="match status" value="1"/>
</dbReference>
<dbReference type="FunCoup" id="B9S3C2">
    <property type="interactions" value="2426"/>
</dbReference>
<feature type="active site" description="Charge relay system" evidence="10 11">
    <location>
        <position position="114"/>
    </location>
</feature>
<dbReference type="InterPro" id="IPR034197">
    <property type="entry name" value="Peptidases_S8_3"/>
</dbReference>
<dbReference type="GO" id="GO:0004252">
    <property type="term" value="F:serine-type endopeptidase activity"/>
    <property type="evidence" value="ECO:0007669"/>
    <property type="project" value="UniProtKB-UniRule"/>
</dbReference>
<evidence type="ECO:0000256" key="12">
    <source>
        <dbReference type="SAM" id="MobiDB-lite"/>
    </source>
</evidence>
<dbReference type="PRINTS" id="PR00723">
    <property type="entry name" value="SUBTILISIN"/>
</dbReference>
<dbReference type="SUPFAM" id="SSF48425">
    <property type="entry name" value="Sec7 domain"/>
    <property type="match status" value="1"/>
</dbReference>
<keyword evidence="9 11" id="KW-0720">Serine protease</keyword>
<evidence type="ECO:0000256" key="6">
    <source>
        <dbReference type="ARBA" id="ARBA00022670"/>
    </source>
</evidence>
<dbReference type="GO" id="GO:0006508">
    <property type="term" value="P:proteolysis"/>
    <property type="evidence" value="ECO:0007669"/>
    <property type="project" value="UniProtKB-KW"/>
</dbReference>
<evidence type="ECO:0000256" key="3">
    <source>
        <dbReference type="ARBA" id="ARBA00004613"/>
    </source>
</evidence>
<dbReference type="CDD" id="cd02120">
    <property type="entry name" value="PA_subtilisin_like"/>
    <property type="match status" value="1"/>
</dbReference>
<dbReference type="InterPro" id="IPR023394">
    <property type="entry name" value="Sec7_C_sf"/>
</dbReference>
<evidence type="ECO:0000256" key="1">
    <source>
        <dbReference type="ARBA" id="ARBA00004287"/>
    </source>
</evidence>
<dbReference type="InterPro" id="IPR036852">
    <property type="entry name" value="Peptidase_S8/S53_dom_sf"/>
</dbReference>
<dbReference type="EMBL" id="EQ973857">
    <property type="protein sequence ID" value="EEF41904.1"/>
    <property type="molecule type" value="Genomic_DNA"/>
</dbReference>
<keyword evidence="8 11" id="KW-0378">Hydrolase</keyword>
<dbReference type="InterPro" id="IPR037045">
    <property type="entry name" value="S8pro/Inhibitor_I9_sf"/>
</dbReference>
<name>B9S3C2_RICCO</name>
<dbReference type="Gene3D" id="3.50.30.30">
    <property type="match status" value="1"/>
</dbReference>
<dbReference type="Pfam" id="PF05922">
    <property type="entry name" value="Inhibitor_I9"/>
    <property type="match status" value="1"/>
</dbReference>
<accession>B9S3C2</accession>
<evidence type="ECO:0000256" key="10">
    <source>
        <dbReference type="PIRSR" id="PIRSR615500-1"/>
    </source>
</evidence>
<dbReference type="Gene3D" id="3.30.70.80">
    <property type="entry name" value="Peptidase S8 propeptide/proteinase inhibitor I9"/>
    <property type="match status" value="1"/>
</dbReference>
<keyword evidence="15" id="KW-1185">Reference proteome</keyword>
<evidence type="ECO:0000256" key="4">
    <source>
        <dbReference type="ARBA" id="ARBA00011073"/>
    </source>
</evidence>
<dbReference type="InterPro" id="IPR045051">
    <property type="entry name" value="SBT"/>
</dbReference>
<comment type="similarity">
    <text evidence="4 11">Belongs to the peptidase S8 family.</text>
</comment>
<evidence type="ECO:0000256" key="9">
    <source>
        <dbReference type="ARBA" id="ARBA00022825"/>
    </source>
</evidence>
<feature type="domain" description="SEC7" evidence="13">
    <location>
        <begin position="1181"/>
        <end position="1371"/>
    </location>
</feature>
<dbReference type="GO" id="GO:0032012">
    <property type="term" value="P:regulation of ARF protein signal transduction"/>
    <property type="evidence" value="ECO:0007669"/>
    <property type="project" value="InterPro"/>
</dbReference>
<dbReference type="STRING" id="3988.B9S3C2"/>
<dbReference type="Gene3D" id="1.10.220.20">
    <property type="match status" value="1"/>
</dbReference>
<dbReference type="Gene3D" id="1.10.1000.11">
    <property type="entry name" value="Arf Nucleotide-binding Site Opener,domain 2"/>
    <property type="match status" value="1"/>
</dbReference>
<feature type="active site" description="Charge relay system" evidence="10 11">
    <location>
        <position position="498"/>
    </location>
</feature>
<dbReference type="InterPro" id="IPR016024">
    <property type="entry name" value="ARM-type_fold"/>
</dbReference>
<dbReference type="GO" id="GO:0005576">
    <property type="term" value="C:extracellular region"/>
    <property type="evidence" value="ECO:0007669"/>
    <property type="project" value="UniProtKB-SubCell"/>
</dbReference>
<dbReference type="eggNOG" id="KOG0928">
    <property type="taxonomic scope" value="Eukaryota"/>
</dbReference>
<feature type="active site" description="Charge relay system" evidence="10 11">
    <location>
        <position position="174"/>
    </location>
</feature>
<keyword evidence="5" id="KW-0964">Secreted</keyword>
<dbReference type="InterPro" id="IPR023828">
    <property type="entry name" value="Peptidase_S8_Ser-AS"/>
</dbReference>
<evidence type="ECO:0000313" key="15">
    <source>
        <dbReference type="Proteomes" id="UP000008311"/>
    </source>
</evidence>
<dbReference type="InterPro" id="IPR010259">
    <property type="entry name" value="S8pro/Inhibitor_I9"/>
</dbReference>
<evidence type="ECO:0000313" key="14">
    <source>
        <dbReference type="EMBL" id="EEF41904.1"/>
    </source>
</evidence>
<dbReference type="InterPro" id="IPR000904">
    <property type="entry name" value="Sec7_dom"/>
</dbReference>
<evidence type="ECO:0000256" key="7">
    <source>
        <dbReference type="ARBA" id="ARBA00022729"/>
    </source>
</evidence>
<evidence type="ECO:0000256" key="5">
    <source>
        <dbReference type="ARBA" id="ARBA00022525"/>
    </source>
</evidence>
<dbReference type="SUPFAM" id="SSF52743">
    <property type="entry name" value="Subtilisin-like"/>
    <property type="match status" value="1"/>
</dbReference>